<evidence type="ECO:0000256" key="1">
    <source>
        <dbReference type="SAM" id="MobiDB-lite"/>
    </source>
</evidence>
<comment type="caution">
    <text evidence="3">The sequence shown here is derived from an EMBL/GenBank/DDBJ whole genome shotgun (WGS) entry which is preliminary data.</text>
</comment>
<evidence type="ECO:0000313" key="3">
    <source>
        <dbReference type="EMBL" id="ROT81819.1"/>
    </source>
</evidence>
<feature type="transmembrane region" description="Helical" evidence="2">
    <location>
        <begin position="295"/>
        <end position="316"/>
    </location>
</feature>
<proteinExistence type="predicted"/>
<protein>
    <submittedName>
        <fullName evidence="3">Uncharacterized protein</fullName>
    </submittedName>
</protein>
<dbReference type="EMBL" id="QCYY01000914">
    <property type="protein sequence ID" value="ROT81819.1"/>
    <property type="molecule type" value="Genomic_DNA"/>
</dbReference>
<gene>
    <name evidence="3" type="ORF">C7M84_025024</name>
</gene>
<evidence type="ECO:0000256" key="2">
    <source>
        <dbReference type="SAM" id="Phobius"/>
    </source>
</evidence>
<feature type="transmembrane region" description="Helical" evidence="2">
    <location>
        <begin position="392"/>
        <end position="412"/>
    </location>
</feature>
<keyword evidence="2" id="KW-1133">Transmembrane helix</keyword>
<keyword evidence="2" id="KW-0812">Transmembrane</keyword>
<dbReference type="Proteomes" id="UP000283509">
    <property type="component" value="Unassembled WGS sequence"/>
</dbReference>
<accession>A0A423TZD0</accession>
<keyword evidence="2" id="KW-0472">Membrane</keyword>
<feature type="region of interest" description="Disordered" evidence="1">
    <location>
        <begin position="21"/>
        <end position="118"/>
    </location>
</feature>
<keyword evidence="4" id="KW-1185">Reference proteome</keyword>
<evidence type="ECO:0000313" key="4">
    <source>
        <dbReference type="Proteomes" id="UP000283509"/>
    </source>
</evidence>
<feature type="compositionally biased region" description="Basic and acidic residues" evidence="1">
    <location>
        <begin position="63"/>
        <end position="75"/>
    </location>
</feature>
<feature type="transmembrane region" description="Helical" evidence="2">
    <location>
        <begin position="362"/>
        <end position="380"/>
    </location>
</feature>
<sequence>MREVKAAITSHASTCCGWSGSWRPCTRRTRRGPDHHGRPSPIAHHHHHRPLPAAPFSRPHPKHSPEPLRGPDRPPRHSLTLASRPLAPGSHARAPGRSTAPHATHEAPGVTPWWAAGGHSWAGDASNHQHLDAREGPAAASWGEGRLRCRLERQAFSCGDIRSRVNTPTLSLPTMLGNRFSFNATCKSLCVLKSEGLVLLICLDVERTPSDYVHLSLASSFYFPSFPFSSPFPLSSLFSLSPILLLHFPLSSISLSSLPLFPLSFSLFLFTLSSQFSLLFPLFPFSPLLPPFPILPFPFSISLLTILPPLPPFPLFSSPPTFTYLLPPLPLSPFPCLFPLTSFLTRFHFSAFIFFFSSSSSLPFRFSSLLSLPLLFFRSLHFLSSFHLSTLLFCFSIPFLVLFHFILFFVFYPPFLFSSLSSPSSPPPSLSPFVLSLTSPSSSSSPSPSPPFFSFSLSPFVLSPNSPSSSPPSPPFFFSSLSFLSLPLLLLRSSPPFLFSSLSPPSSSPPLPLFPLLHLLPLTLSFRSLPKLPFLLPLPPLPLLLPLPPPI</sequence>
<organism evidence="3 4">
    <name type="scientific">Penaeus vannamei</name>
    <name type="common">Whiteleg shrimp</name>
    <name type="synonym">Litopenaeus vannamei</name>
    <dbReference type="NCBI Taxonomy" id="6689"/>
    <lineage>
        <taxon>Eukaryota</taxon>
        <taxon>Metazoa</taxon>
        <taxon>Ecdysozoa</taxon>
        <taxon>Arthropoda</taxon>
        <taxon>Crustacea</taxon>
        <taxon>Multicrustacea</taxon>
        <taxon>Malacostraca</taxon>
        <taxon>Eumalacostraca</taxon>
        <taxon>Eucarida</taxon>
        <taxon>Decapoda</taxon>
        <taxon>Dendrobranchiata</taxon>
        <taxon>Penaeoidea</taxon>
        <taxon>Penaeidae</taxon>
        <taxon>Penaeus</taxon>
    </lineage>
</organism>
<dbReference type="AlphaFoldDB" id="A0A423TZD0"/>
<name>A0A423TZD0_PENVA</name>
<feature type="transmembrane region" description="Helical" evidence="2">
    <location>
        <begin position="260"/>
        <end position="283"/>
    </location>
</feature>
<reference evidence="3 4" key="2">
    <citation type="submission" date="2019-01" db="EMBL/GenBank/DDBJ databases">
        <title>The decoding of complex shrimp genome reveals the adaptation for benthos swimmer, frequently molting mechanism and breeding impact on genome.</title>
        <authorList>
            <person name="Sun Y."/>
            <person name="Gao Y."/>
            <person name="Yu Y."/>
        </authorList>
    </citation>
    <scope>NUCLEOTIDE SEQUENCE [LARGE SCALE GENOMIC DNA]</scope>
    <source>
        <tissue evidence="3">Muscle</tissue>
    </source>
</reference>
<reference evidence="3 4" key="1">
    <citation type="submission" date="2018-04" db="EMBL/GenBank/DDBJ databases">
        <authorList>
            <person name="Zhang X."/>
            <person name="Yuan J."/>
            <person name="Li F."/>
            <person name="Xiang J."/>
        </authorList>
    </citation>
    <scope>NUCLEOTIDE SEQUENCE [LARGE SCALE GENOMIC DNA]</scope>
    <source>
        <tissue evidence="3">Muscle</tissue>
    </source>
</reference>
<feature type="transmembrane region" description="Helical" evidence="2">
    <location>
        <begin position="228"/>
        <end position="248"/>
    </location>
</feature>